<dbReference type="InterPro" id="IPR050951">
    <property type="entry name" value="Retrovirus_Pol_polyprotein"/>
</dbReference>
<dbReference type="InterPro" id="IPR012337">
    <property type="entry name" value="RNaseH-like_sf"/>
</dbReference>
<gene>
    <name evidence="5" type="primary">LOC112495177</name>
</gene>
<evidence type="ECO:0000313" key="5">
    <source>
        <dbReference type="RefSeq" id="XP_024946313.1"/>
    </source>
</evidence>
<dbReference type="Gene3D" id="1.10.340.70">
    <property type="match status" value="1"/>
</dbReference>
<dbReference type="GO" id="GO:0015074">
    <property type="term" value="P:DNA integration"/>
    <property type="evidence" value="ECO:0007669"/>
    <property type="project" value="InterPro"/>
</dbReference>
<name>A0AAJ7RSI5_CEPCN</name>
<evidence type="ECO:0000256" key="1">
    <source>
        <dbReference type="ARBA" id="ARBA00012493"/>
    </source>
</evidence>
<dbReference type="SUPFAM" id="SSF53098">
    <property type="entry name" value="Ribonuclease H-like"/>
    <property type="match status" value="1"/>
</dbReference>
<feature type="domain" description="Integrase catalytic" evidence="3">
    <location>
        <begin position="142"/>
        <end position="300"/>
    </location>
</feature>
<dbReference type="GeneID" id="112495177"/>
<dbReference type="Gene3D" id="3.30.420.10">
    <property type="entry name" value="Ribonuclease H-like superfamily/Ribonuclease H"/>
    <property type="match status" value="1"/>
</dbReference>
<reference evidence="5" key="1">
    <citation type="submission" date="2025-08" db="UniProtKB">
        <authorList>
            <consortium name="RefSeq"/>
        </authorList>
    </citation>
    <scope>IDENTIFICATION</scope>
</reference>
<dbReference type="InterPro" id="IPR041588">
    <property type="entry name" value="Integrase_H2C2"/>
</dbReference>
<protein>
    <recommendedName>
        <fullName evidence="1">RNA-directed DNA polymerase</fullName>
        <ecNumber evidence="1">2.7.7.49</ecNumber>
    </recommendedName>
</protein>
<evidence type="ECO:0000313" key="4">
    <source>
        <dbReference type="Proteomes" id="UP000694920"/>
    </source>
</evidence>
<dbReference type="KEGG" id="ccin:112495177"/>
<organism evidence="4 5">
    <name type="scientific">Cephus cinctus</name>
    <name type="common">Wheat stem sawfly</name>
    <dbReference type="NCBI Taxonomy" id="211228"/>
    <lineage>
        <taxon>Eukaryota</taxon>
        <taxon>Metazoa</taxon>
        <taxon>Ecdysozoa</taxon>
        <taxon>Arthropoda</taxon>
        <taxon>Hexapoda</taxon>
        <taxon>Insecta</taxon>
        <taxon>Pterygota</taxon>
        <taxon>Neoptera</taxon>
        <taxon>Endopterygota</taxon>
        <taxon>Hymenoptera</taxon>
        <taxon>Cephoidea</taxon>
        <taxon>Cephidae</taxon>
        <taxon>Cephus</taxon>
    </lineage>
</organism>
<dbReference type="AlphaFoldDB" id="A0AAJ7RSI5"/>
<feature type="region of interest" description="Disordered" evidence="2">
    <location>
        <begin position="395"/>
        <end position="414"/>
    </location>
</feature>
<feature type="compositionally biased region" description="Basic and acidic residues" evidence="2">
    <location>
        <begin position="405"/>
        <end position="414"/>
    </location>
</feature>
<dbReference type="PANTHER" id="PTHR37984">
    <property type="entry name" value="PROTEIN CBG26694"/>
    <property type="match status" value="1"/>
</dbReference>
<evidence type="ECO:0000259" key="3">
    <source>
        <dbReference type="PROSITE" id="PS50994"/>
    </source>
</evidence>
<dbReference type="RefSeq" id="XP_024946313.1">
    <property type="nucleotide sequence ID" value="XM_025090545.1"/>
</dbReference>
<evidence type="ECO:0000256" key="2">
    <source>
        <dbReference type="SAM" id="MobiDB-lite"/>
    </source>
</evidence>
<accession>A0AAJ7RSI5</accession>
<dbReference type="Proteomes" id="UP000694920">
    <property type="component" value="Unplaced"/>
</dbReference>
<dbReference type="Pfam" id="PF17921">
    <property type="entry name" value="Integrase_H2C2"/>
    <property type="match status" value="1"/>
</dbReference>
<dbReference type="PROSITE" id="PS50994">
    <property type="entry name" value="INTEGRASE"/>
    <property type="match status" value="1"/>
</dbReference>
<dbReference type="EC" id="2.7.7.49" evidence="1"/>
<dbReference type="GO" id="GO:0003676">
    <property type="term" value="F:nucleic acid binding"/>
    <property type="evidence" value="ECO:0007669"/>
    <property type="project" value="InterPro"/>
</dbReference>
<dbReference type="InterPro" id="IPR036397">
    <property type="entry name" value="RNaseH_sf"/>
</dbReference>
<dbReference type="InterPro" id="IPR001584">
    <property type="entry name" value="Integrase_cat-core"/>
</dbReference>
<keyword evidence="4" id="KW-1185">Reference proteome</keyword>
<dbReference type="Pfam" id="PF00665">
    <property type="entry name" value="rve"/>
    <property type="match status" value="1"/>
</dbReference>
<dbReference type="PANTHER" id="PTHR37984:SF13">
    <property type="entry name" value="RIBONUCLEASE H"/>
    <property type="match status" value="1"/>
</dbReference>
<proteinExistence type="predicted"/>
<sequence>MIGSDFSHVNFFEEGVAAFDYKILLEESKKDELIATAIKRVLGNWPKNSKEMSNDEKSIYNKRLELTTEKGCLFWGLRAVIPENLRDIILKELHATHLGIVKIKMFAHSYVWWPNIDRDIEKLVKDCKICLTELKKPPFTPLTTWPWPDKAWSRIHCDCAGPFYGNMYLIIIEAHSKWPQMINFKSNTKAYRLCEEFRVLFSRHGLPLHCVTDGGPQFRSAEFQNFLLNNGVKHSFSPPYHPATNGAAENFVQTFKDKVSKIVKAGKTLETAINMFLFDYRSIEHCTTKRTPAYLMYKREIRTRFDLLKPSVTETVAQKQRDQIIAGPGKRKVEFSPGEQIMVDDFSVRSENRMSGTVAKQVSPSTYVVSNDKGNLVKRHVDQMIKCNNPDVKLRRSPRFQGESSLKRAESCNV</sequence>
<dbReference type="GO" id="GO:0003964">
    <property type="term" value="F:RNA-directed DNA polymerase activity"/>
    <property type="evidence" value="ECO:0007669"/>
    <property type="project" value="UniProtKB-EC"/>
</dbReference>
<dbReference type="FunFam" id="1.10.340.70:FF:000003">
    <property type="entry name" value="Protein CBG25708"/>
    <property type="match status" value="1"/>
</dbReference>